<sequence>MLLFIYAFFVALASIVHAADQAPDVAFALAMEYRPTQEFRSCRSSPNVQTNCGFCYLRGGFLGWNCNCDEFCHNTLNECYYITEAAPSTYTKIECLRDALNQ</sequence>
<dbReference type="Proteomes" id="UP000799539">
    <property type="component" value="Unassembled WGS sequence"/>
</dbReference>
<dbReference type="AlphaFoldDB" id="A0A6A6FWV9"/>
<organism evidence="2 3">
    <name type="scientific">Cercospora zeae-maydis SCOH1-5</name>
    <dbReference type="NCBI Taxonomy" id="717836"/>
    <lineage>
        <taxon>Eukaryota</taxon>
        <taxon>Fungi</taxon>
        <taxon>Dikarya</taxon>
        <taxon>Ascomycota</taxon>
        <taxon>Pezizomycotina</taxon>
        <taxon>Dothideomycetes</taxon>
        <taxon>Dothideomycetidae</taxon>
        <taxon>Mycosphaerellales</taxon>
        <taxon>Mycosphaerellaceae</taxon>
        <taxon>Cercospora</taxon>
    </lineage>
</organism>
<dbReference type="OrthoDB" id="3624881at2759"/>
<evidence type="ECO:0000256" key="1">
    <source>
        <dbReference type="SAM" id="SignalP"/>
    </source>
</evidence>
<evidence type="ECO:0000313" key="3">
    <source>
        <dbReference type="Proteomes" id="UP000799539"/>
    </source>
</evidence>
<evidence type="ECO:0000313" key="2">
    <source>
        <dbReference type="EMBL" id="KAF2217972.1"/>
    </source>
</evidence>
<accession>A0A6A6FWV9</accession>
<keyword evidence="3" id="KW-1185">Reference proteome</keyword>
<reference evidence="2" key="1">
    <citation type="journal article" date="2020" name="Stud. Mycol.">
        <title>101 Dothideomycetes genomes: a test case for predicting lifestyles and emergence of pathogens.</title>
        <authorList>
            <person name="Haridas S."/>
            <person name="Albert R."/>
            <person name="Binder M."/>
            <person name="Bloem J."/>
            <person name="Labutti K."/>
            <person name="Salamov A."/>
            <person name="Andreopoulos B."/>
            <person name="Baker S."/>
            <person name="Barry K."/>
            <person name="Bills G."/>
            <person name="Bluhm B."/>
            <person name="Cannon C."/>
            <person name="Castanera R."/>
            <person name="Culley D."/>
            <person name="Daum C."/>
            <person name="Ezra D."/>
            <person name="Gonzalez J."/>
            <person name="Henrissat B."/>
            <person name="Kuo A."/>
            <person name="Liang C."/>
            <person name="Lipzen A."/>
            <person name="Lutzoni F."/>
            <person name="Magnuson J."/>
            <person name="Mondo S."/>
            <person name="Nolan M."/>
            <person name="Ohm R."/>
            <person name="Pangilinan J."/>
            <person name="Park H.-J."/>
            <person name="Ramirez L."/>
            <person name="Alfaro M."/>
            <person name="Sun H."/>
            <person name="Tritt A."/>
            <person name="Yoshinaga Y."/>
            <person name="Zwiers L.-H."/>
            <person name="Turgeon B."/>
            <person name="Goodwin S."/>
            <person name="Spatafora J."/>
            <person name="Crous P."/>
            <person name="Grigoriev I."/>
        </authorList>
    </citation>
    <scope>NUCLEOTIDE SEQUENCE</scope>
    <source>
        <strain evidence="2">SCOH1-5</strain>
    </source>
</reference>
<dbReference type="EMBL" id="ML992662">
    <property type="protein sequence ID" value="KAF2217972.1"/>
    <property type="molecule type" value="Genomic_DNA"/>
</dbReference>
<keyword evidence="1" id="KW-0732">Signal</keyword>
<protein>
    <submittedName>
        <fullName evidence="2">Uncharacterized protein</fullName>
    </submittedName>
</protein>
<gene>
    <name evidence="2" type="ORF">CERZMDRAFT_92602</name>
</gene>
<name>A0A6A6FWV9_9PEZI</name>
<proteinExistence type="predicted"/>
<feature type="signal peptide" evidence="1">
    <location>
        <begin position="1"/>
        <end position="18"/>
    </location>
</feature>
<feature type="chain" id="PRO_5025342381" evidence="1">
    <location>
        <begin position="19"/>
        <end position="102"/>
    </location>
</feature>